<dbReference type="PROSITE" id="PS51465">
    <property type="entry name" value="KAZAL_2"/>
    <property type="match status" value="2"/>
</dbReference>
<dbReference type="SMART" id="SM00280">
    <property type="entry name" value="KAZAL"/>
    <property type="match status" value="2"/>
</dbReference>
<dbReference type="InterPro" id="IPR053265">
    <property type="entry name" value="Serpin"/>
</dbReference>
<dbReference type="InterPro" id="IPR036058">
    <property type="entry name" value="Kazal_dom_sf"/>
</dbReference>
<dbReference type="PANTHER" id="PTHR21131">
    <property type="entry name" value="SERINE-TYPE ENDOPEPTIDASE INHIBITOR"/>
    <property type="match status" value="1"/>
</dbReference>
<dbReference type="KEGG" id="vin:AKJ08_0808"/>
<dbReference type="EMBL" id="CP012332">
    <property type="protein sequence ID" value="AKU90421.1"/>
    <property type="molecule type" value="Genomic_DNA"/>
</dbReference>
<evidence type="ECO:0000313" key="4">
    <source>
        <dbReference type="Proteomes" id="UP000055590"/>
    </source>
</evidence>
<dbReference type="Pfam" id="PF00050">
    <property type="entry name" value="Kazal_1"/>
    <property type="match status" value="1"/>
</dbReference>
<sequence>MKWLTFLAVAFTFALSAPSSAAASTCVIDSKNARCICPMHYDPVCGMDGRTYGNSCDAGCECMSIAYAGECDDACTKSCDGTAYEPVCGVDGKTYGNDCYAECLEVKVEYEGACQVASPLPHG</sequence>
<dbReference type="CDD" id="cd00104">
    <property type="entry name" value="KAZAL_FS"/>
    <property type="match status" value="1"/>
</dbReference>
<protein>
    <recommendedName>
        <fullName evidence="2">Kazal-like domain-containing protein</fullName>
    </recommendedName>
</protein>
<dbReference type="Pfam" id="PF07648">
    <property type="entry name" value="Kazal_2"/>
    <property type="match status" value="1"/>
</dbReference>
<keyword evidence="1" id="KW-0732">Signal</keyword>
<dbReference type="PATRIC" id="fig|1391653.3.peg.832"/>
<evidence type="ECO:0000256" key="1">
    <source>
        <dbReference type="SAM" id="SignalP"/>
    </source>
</evidence>
<dbReference type="InterPro" id="IPR002350">
    <property type="entry name" value="Kazal_dom"/>
</dbReference>
<evidence type="ECO:0000259" key="2">
    <source>
        <dbReference type="PROSITE" id="PS51465"/>
    </source>
</evidence>
<feature type="domain" description="Kazal-like" evidence="2">
    <location>
        <begin position="65"/>
        <end position="116"/>
    </location>
</feature>
<dbReference type="PROSITE" id="PS00282">
    <property type="entry name" value="KAZAL_1"/>
    <property type="match status" value="1"/>
</dbReference>
<feature type="chain" id="PRO_5005465796" description="Kazal-like domain-containing protein" evidence="1">
    <location>
        <begin position="23"/>
        <end position="123"/>
    </location>
</feature>
<keyword evidence="4" id="KW-1185">Reference proteome</keyword>
<evidence type="ECO:0000313" key="3">
    <source>
        <dbReference type="EMBL" id="AKU90421.1"/>
    </source>
</evidence>
<dbReference type="SUPFAM" id="SSF100895">
    <property type="entry name" value="Kazal-type serine protease inhibitors"/>
    <property type="match status" value="2"/>
</dbReference>
<organism evidence="3 4">
    <name type="scientific">Vulgatibacter incomptus</name>
    <dbReference type="NCBI Taxonomy" id="1391653"/>
    <lineage>
        <taxon>Bacteria</taxon>
        <taxon>Pseudomonadati</taxon>
        <taxon>Myxococcota</taxon>
        <taxon>Myxococcia</taxon>
        <taxon>Myxococcales</taxon>
        <taxon>Cystobacterineae</taxon>
        <taxon>Vulgatibacteraceae</taxon>
        <taxon>Vulgatibacter</taxon>
    </lineage>
</organism>
<gene>
    <name evidence="3" type="ORF">AKJ08_0808</name>
</gene>
<reference evidence="3 4" key="1">
    <citation type="submission" date="2015-08" db="EMBL/GenBank/DDBJ databases">
        <authorList>
            <person name="Babu N.S."/>
            <person name="Beckwith C.J."/>
            <person name="Beseler K.G."/>
            <person name="Brison A."/>
            <person name="Carone J.V."/>
            <person name="Caskin T.P."/>
            <person name="Diamond M."/>
            <person name="Durham M.E."/>
            <person name="Foxe J.M."/>
            <person name="Go M."/>
            <person name="Henderson B.A."/>
            <person name="Jones I.B."/>
            <person name="McGettigan J.A."/>
            <person name="Micheletti S.J."/>
            <person name="Nasrallah M.E."/>
            <person name="Ortiz D."/>
            <person name="Piller C.R."/>
            <person name="Privatt S.R."/>
            <person name="Schneider S.L."/>
            <person name="Sharp S."/>
            <person name="Smith T.C."/>
            <person name="Stanton J.D."/>
            <person name="Ullery H.E."/>
            <person name="Wilson R.J."/>
            <person name="Serrano M.G."/>
            <person name="Buck G."/>
            <person name="Lee V."/>
            <person name="Wang Y."/>
            <person name="Carvalho R."/>
            <person name="Voegtly L."/>
            <person name="Shi R."/>
            <person name="Duckworth R."/>
            <person name="Johnson A."/>
            <person name="Loviza R."/>
            <person name="Walstead R."/>
            <person name="Shah Z."/>
            <person name="Kiflezghi M."/>
            <person name="Wade K."/>
            <person name="Ball S.L."/>
            <person name="Bradley K.W."/>
            <person name="Asai D.J."/>
            <person name="Bowman C.A."/>
            <person name="Russell D.A."/>
            <person name="Pope W.H."/>
            <person name="Jacobs-Sera D."/>
            <person name="Hendrix R.W."/>
            <person name="Hatfull G.F."/>
        </authorList>
    </citation>
    <scope>NUCLEOTIDE SEQUENCE [LARGE SCALE GENOMIC DNA]</scope>
    <source>
        <strain evidence="3 4">DSM 27710</strain>
    </source>
</reference>
<proteinExistence type="predicted"/>
<feature type="signal peptide" evidence="1">
    <location>
        <begin position="1"/>
        <end position="22"/>
    </location>
</feature>
<accession>A0A0K1PAI0</accession>
<dbReference type="AlphaFoldDB" id="A0A0K1PAI0"/>
<dbReference type="PANTHER" id="PTHR21131:SF0">
    <property type="entry name" value="GEO10195P1-RELATED"/>
    <property type="match status" value="1"/>
</dbReference>
<name>A0A0K1PAI0_9BACT</name>
<dbReference type="Gene3D" id="3.30.60.30">
    <property type="match status" value="2"/>
</dbReference>
<dbReference type="Proteomes" id="UP000055590">
    <property type="component" value="Chromosome"/>
</dbReference>
<dbReference type="RefSeq" id="WP_050724871.1">
    <property type="nucleotide sequence ID" value="NZ_CP012332.1"/>
</dbReference>
<dbReference type="STRING" id="1391653.AKJ08_0808"/>
<feature type="domain" description="Kazal-like" evidence="2">
    <location>
        <begin position="20"/>
        <end position="60"/>
    </location>
</feature>